<dbReference type="EMBL" id="CP014352">
    <property type="protein sequence ID" value="AMS04874.1"/>
    <property type="molecule type" value="Genomic_DNA"/>
</dbReference>
<dbReference type="Pfam" id="PF10128">
    <property type="entry name" value="OpcA_G6PD_assem"/>
    <property type="match status" value="1"/>
</dbReference>
<evidence type="ECO:0000259" key="3">
    <source>
        <dbReference type="Pfam" id="PF20171"/>
    </source>
</evidence>
<dbReference type="EMBL" id="CP015970">
    <property type="protein sequence ID" value="AOZ46358.1"/>
    <property type="molecule type" value="Genomic_DNA"/>
</dbReference>
<organism evidence="4 6">
    <name type="scientific">Acidipropionibacterium acidipropionici</name>
    <dbReference type="NCBI Taxonomy" id="1748"/>
    <lineage>
        <taxon>Bacteria</taxon>
        <taxon>Bacillati</taxon>
        <taxon>Actinomycetota</taxon>
        <taxon>Actinomycetes</taxon>
        <taxon>Propionibacteriales</taxon>
        <taxon>Propionibacteriaceae</taxon>
        <taxon>Acidipropionibacterium</taxon>
    </lineage>
</organism>
<evidence type="ECO:0000313" key="5">
    <source>
        <dbReference type="EMBL" id="AOZ46358.1"/>
    </source>
</evidence>
<sequence length="339" mass="36246">MIVTLNDTTAGKIVSALIEAHRGIGGSSALVHTLITICDSAHYDSVLADAVEAAREHPARVLMVVHTRGRSSKLDAEIQAGETTPGDVIVLRMSGEIAAHPDSVVLPLLLPDSPVIAWWPHNAPDDMAEDPIGRFATRRISDSASAPDPCAALRRRAEHMAPGDSDLCWARITRWRALAAAALDQHPGLVHSARVEADPHNGPTSLLTAWLAERLGVPVERFDADGPGGIVSLSLTTAAGDIEIRRTDGRSAVYRIPGEPARGVALERRSIAEAMAEELRRLDPDPVQGEAMEALAKGLGQKRPAHSTKARADEEQEHSSEDTGKAPEEDADKTEEPAR</sequence>
<name>A0AAC8YE23_9ACTN</name>
<dbReference type="Proteomes" id="UP000075221">
    <property type="component" value="Chromosome"/>
</dbReference>
<feature type="domain" description="Glucose-6-phosphate dehydrogenase assembly protein OpcA C-terminal" evidence="3">
    <location>
        <begin position="162"/>
        <end position="292"/>
    </location>
</feature>
<evidence type="ECO:0000313" key="6">
    <source>
        <dbReference type="Proteomes" id="UP000075221"/>
    </source>
</evidence>
<evidence type="ECO:0000313" key="7">
    <source>
        <dbReference type="Proteomes" id="UP000178666"/>
    </source>
</evidence>
<dbReference type="Proteomes" id="UP000178666">
    <property type="component" value="Chromosome"/>
</dbReference>
<feature type="compositionally biased region" description="Basic and acidic residues" evidence="1">
    <location>
        <begin position="310"/>
        <end position="339"/>
    </location>
</feature>
<feature type="region of interest" description="Disordered" evidence="1">
    <location>
        <begin position="282"/>
        <end position="339"/>
    </location>
</feature>
<protein>
    <submittedName>
        <fullName evidence="4">OpcA protein</fullName>
    </submittedName>
</protein>
<dbReference type="PANTHER" id="PTHR38658">
    <property type="entry name" value="OXPP CYCLE PROTEIN OPCA-RELATED"/>
    <property type="match status" value="1"/>
</dbReference>
<dbReference type="PANTHER" id="PTHR38658:SF1">
    <property type="entry name" value="OXPP CYCLE PROTEIN OPCA-RELATED"/>
    <property type="match status" value="1"/>
</dbReference>
<gene>
    <name evidence="5" type="ORF">A8L58_06140</name>
    <name evidence="4" type="ORF">AXH35_04675</name>
</gene>
<dbReference type="InterPro" id="IPR004555">
    <property type="entry name" value="G6PDH_assembly_OpcA"/>
</dbReference>
<proteinExistence type="predicted"/>
<reference evidence="4 6" key="2">
    <citation type="submission" date="2016-02" db="EMBL/GenBank/DDBJ databases">
        <title>Complete Genome Sequence of Propionibacterium acidipropionici ATCC 55737.</title>
        <authorList>
            <person name="Luna Flores C.H."/>
            <person name="Nielsen L.K."/>
            <person name="Marcellin E."/>
        </authorList>
    </citation>
    <scope>NUCLEOTIDE SEQUENCE [LARGE SCALE GENOMIC DNA]</scope>
    <source>
        <strain evidence="4 6">ATCC 55737</strain>
    </source>
</reference>
<dbReference type="InterPro" id="IPR046802">
    <property type="entry name" value="OpcA_G6PD_C"/>
</dbReference>
<dbReference type="InterPro" id="IPR046801">
    <property type="entry name" value="OpcA_G6PD_N"/>
</dbReference>
<dbReference type="AlphaFoldDB" id="A0AAC8YE23"/>
<evidence type="ECO:0000259" key="2">
    <source>
        <dbReference type="Pfam" id="PF10128"/>
    </source>
</evidence>
<accession>A0AAC8YE23</accession>
<feature type="domain" description="Glucose-6-phosphate dehydrogenase assembly protein OpcA N-terminal" evidence="2">
    <location>
        <begin position="51"/>
        <end position="158"/>
    </location>
</feature>
<evidence type="ECO:0000313" key="4">
    <source>
        <dbReference type="EMBL" id="AMS04874.1"/>
    </source>
</evidence>
<reference evidence="5 7" key="1">
    <citation type="journal article" date="2016" name="Plant Dis.">
        <title>Improved production of propionic acid using genome shuffling.</title>
        <authorList>
            <person name="Luna-Flores C.H."/>
            <person name="Palfreyman R.W."/>
            <person name="Kromer J.O."/>
            <person name="Nielsen L.K."/>
            <person name="Marcellin E."/>
        </authorList>
    </citation>
    <scope>NUCLEOTIDE SEQUENCE [LARGE SCALE GENOMIC DNA]</scope>
    <source>
        <strain evidence="5 7">F3E8</strain>
    </source>
</reference>
<dbReference type="Pfam" id="PF20171">
    <property type="entry name" value="OpcA_G6PD_C"/>
    <property type="match status" value="1"/>
</dbReference>
<dbReference type="RefSeq" id="WP_062819213.1">
    <property type="nucleotide sequence ID" value="NZ_CP014352.1"/>
</dbReference>
<evidence type="ECO:0000256" key="1">
    <source>
        <dbReference type="SAM" id="MobiDB-lite"/>
    </source>
</evidence>
<keyword evidence="7" id="KW-1185">Reference proteome</keyword>